<evidence type="ECO:0000313" key="2">
    <source>
        <dbReference type="Proteomes" id="UP000827986"/>
    </source>
</evidence>
<proteinExistence type="predicted"/>
<sequence>MLYSQTRGGGKTGVLLKLISNLPPPVNTASITPTNQLSLTTTHHPVYWVPFPAMIPLTFPAELQPLRAEGADKYHPESKYNPDVFLRVLRSPLINVMSSQHFC</sequence>
<keyword evidence="2" id="KW-1185">Reference proteome</keyword>
<accession>A0A9D4AXE6</accession>
<evidence type="ECO:0000313" key="1">
    <source>
        <dbReference type="EMBL" id="KAH1172200.1"/>
    </source>
</evidence>
<protein>
    <submittedName>
        <fullName evidence="1">Uncharacterized protein</fullName>
    </submittedName>
</protein>
<name>A0A9D4AXE6_9SAUR</name>
<dbReference type="EMBL" id="JAHDVG010000483">
    <property type="protein sequence ID" value="KAH1172200.1"/>
    <property type="molecule type" value="Genomic_DNA"/>
</dbReference>
<gene>
    <name evidence="1" type="ORF">KIL84_007818</name>
</gene>
<dbReference type="AlphaFoldDB" id="A0A9D4AXE6"/>
<dbReference type="Proteomes" id="UP000827986">
    <property type="component" value="Unassembled WGS sequence"/>
</dbReference>
<organism evidence="1 2">
    <name type="scientific">Mauremys mutica</name>
    <name type="common">yellowpond turtle</name>
    <dbReference type="NCBI Taxonomy" id="74926"/>
    <lineage>
        <taxon>Eukaryota</taxon>
        <taxon>Metazoa</taxon>
        <taxon>Chordata</taxon>
        <taxon>Craniata</taxon>
        <taxon>Vertebrata</taxon>
        <taxon>Euteleostomi</taxon>
        <taxon>Archelosauria</taxon>
        <taxon>Testudinata</taxon>
        <taxon>Testudines</taxon>
        <taxon>Cryptodira</taxon>
        <taxon>Durocryptodira</taxon>
        <taxon>Testudinoidea</taxon>
        <taxon>Geoemydidae</taxon>
        <taxon>Geoemydinae</taxon>
        <taxon>Mauremys</taxon>
    </lineage>
</organism>
<reference evidence="1" key="1">
    <citation type="submission" date="2021-09" db="EMBL/GenBank/DDBJ databases">
        <title>The genome of Mauremys mutica provides insights into the evolution of semi-aquatic lifestyle.</title>
        <authorList>
            <person name="Gong S."/>
            <person name="Gao Y."/>
        </authorList>
    </citation>
    <scope>NUCLEOTIDE SEQUENCE</scope>
    <source>
        <strain evidence="1">MM-2020</strain>
        <tissue evidence="1">Muscle</tissue>
    </source>
</reference>
<comment type="caution">
    <text evidence="1">The sequence shown here is derived from an EMBL/GenBank/DDBJ whole genome shotgun (WGS) entry which is preliminary data.</text>
</comment>